<feature type="transmembrane region" description="Helical" evidence="6">
    <location>
        <begin position="478"/>
        <end position="498"/>
    </location>
</feature>
<feature type="transmembrane region" description="Helical" evidence="6">
    <location>
        <begin position="288"/>
        <end position="309"/>
    </location>
</feature>
<evidence type="ECO:0000256" key="2">
    <source>
        <dbReference type="ARBA" id="ARBA00022475"/>
    </source>
</evidence>
<feature type="transmembrane region" description="Helical" evidence="6">
    <location>
        <begin position="262"/>
        <end position="282"/>
    </location>
</feature>
<feature type="transmembrane region" description="Helical" evidence="6">
    <location>
        <begin position="451"/>
        <end position="472"/>
    </location>
</feature>
<keyword evidence="8" id="KW-1185">Reference proteome</keyword>
<evidence type="ECO:0000256" key="6">
    <source>
        <dbReference type="SAM" id="Phobius"/>
    </source>
</evidence>
<feature type="transmembrane region" description="Helical" evidence="6">
    <location>
        <begin position="321"/>
        <end position="349"/>
    </location>
</feature>
<dbReference type="InterPro" id="IPR002797">
    <property type="entry name" value="Polysacc_synth"/>
</dbReference>
<name>A0ABP7IHF3_9ACTN</name>
<evidence type="ECO:0000313" key="8">
    <source>
        <dbReference type="Proteomes" id="UP001501821"/>
    </source>
</evidence>
<keyword evidence="4 6" id="KW-1133">Transmembrane helix</keyword>
<evidence type="ECO:0000256" key="5">
    <source>
        <dbReference type="ARBA" id="ARBA00023136"/>
    </source>
</evidence>
<dbReference type="RefSeq" id="WP_344774986.1">
    <property type="nucleotide sequence ID" value="NZ_BAABAH010000006.1"/>
</dbReference>
<dbReference type="Proteomes" id="UP001501821">
    <property type="component" value="Unassembled WGS sequence"/>
</dbReference>
<accession>A0ABP7IHF3</accession>
<feature type="transmembrane region" description="Helical" evidence="6">
    <location>
        <begin position="171"/>
        <end position="193"/>
    </location>
</feature>
<protein>
    <submittedName>
        <fullName evidence="7">Lipopolysaccharide biosynthesis protein</fullName>
    </submittedName>
</protein>
<keyword evidence="5 6" id="KW-0472">Membrane</keyword>
<evidence type="ECO:0000313" key="7">
    <source>
        <dbReference type="EMBL" id="GAA3818573.1"/>
    </source>
</evidence>
<feature type="transmembrane region" description="Helical" evidence="6">
    <location>
        <begin position="139"/>
        <end position="159"/>
    </location>
</feature>
<dbReference type="PANTHER" id="PTHR30250:SF11">
    <property type="entry name" value="O-ANTIGEN TRANSPORTER-RELATED"/>
    <property type="match status" value="1"/>
</dbReference>
<evidence type="ECO:0000256" key="3">
    <source>
        <dbReference type="ARBA" id="ARBA00022692"/>
    </source>
</evidence>
<evidence type="ECO:0000256" key="4">
    <source>
        <dbReference type="ARBA" id="ARBA00022989"/>
    </source>
</evidence>
<comment type="caution">
    <text evidence="7">The sequence shown here is derived from an EMBL/GenBank/DDBJ whole genome shotgun (WGS) entry which is preliminary data.</text>
</comment>
<gene>
    <name evidence="7" type="ORF">GCM10022242_20490</name>
</gene>
<sequence length="526" mass="53262">MSTSTEPEAAVPARSVTADLRSAARGGLFTVAGAATSTAMGFVLTMLLAHELGAAGAGVVQQAIAAATIALALARLGMDTTAVWLLPRLRRQAPASVRGACTTIVGLSALGGALVTAAWLGLDALSGRPLLGDVRVDQAFTAVAWALPFGAVMLTALAATRGFGNVVPFNLIGNIAVPGLRPVVVGLVCLMGGSAVAAAWGWAVVLPPAAALAVLVLARRVRAEEQRRDDGSGSWRSTGALRRQVLGFGLPRTVSTMLEQSLAWLDVILVGILLGPAAAGIYGVASRFVAGGQVVMTALRIVVAPQFSARLAMGEKAEAQHLYAVTSTWIVVCGAPVYLLLACFAPSILALPGGEFVEGDGAMVVLCLGGLALLSGGNIQSLLLMTGRSGWALVDKLVVVTVSVTGNLVLIPVWGITGAAATSSACWALDGLLAAVQVRRFTGISPSLRRIGGGLALAFAVTASAALAGLALGGQSLTGLAVAAALTALGMLGAAYAARGPLHLDELSGLLRRRGGTRLSEREPRS</sequence>
<dbReference type="EMBL" id="BAABAH010000006">
    <property type="protein sequence ID" value="GAA3818573.1"/>
    <property type="molecule type" value="Genomic_DNA"/>
</dbReference>
<comment type="subcellular location">
    <subcellularLocation>
        <location evidence="1">Cell membrane</location>
        <topology evidence="1">Multi-pass membrane protein</topology>
    </subcellularLocation>
</comment>
<reference evidence="8" key="1">
    <citation type="journal article" date="2019" name="Int. J. Syst. Evol. Microbiol.">
        <title>The Global Catalogue of Microorganisms (GCM) 10K type strain sequencing project: providing services to taxonomists for standard genome sequencing and annotation.</title>
        <authorList>
            <consortium name="The Broad Institute Genomics Platform"/>
            <consortium name="The Broad Institute Genome Sequencing Center for Infectious Disease"/>
            <person name="Wu L."/>
            <person name="Ma J."/>
        </authorList>
    </citation>
    <scope>NUCLEOTIDE SEQUENCE [LARGE SCALE GENOMIC DNA]</scope>
    <source>
        <strain evidence="8">JCM 16953</strain>
    </source>
</reference>
<feature type="transmembrane region" description="Helical" evidence="6">
    <location>
        <begin position="28"/>
        <end position="49"/>
    </location>
</feature>
<organism evidence="7 8">
    <name type="scientific">Nocardioides panacisoli</name>
    <dbReference type="NCBI Taxonomy" id="627624"/>
    <lineage>
        <taxon>Bacteria</taxon>
        <taxon>Bacillati</taxon>
        <taxon>Actinomycetota</taxon>
        <taxon>Actinomycetes</taxon>
        <taxon>Propionibacteriales</taxon>
        <taxon>Nocardioidaceae</taxon>
        <taxon>Nocardioides</taxon>
    </lineage>
</organism>
<dbReference type="Pfam" id="PF01943">
    <property type="entry name" value="Polysacc_synt"/>
    <property type="match status" value="1"/>
</dbReference>
<feature type="transmembrane region" description="Helical" evidence="6">
    <location>
        <begin position="397"/>
        <end position="414"/>
    </location>
</feature>
<feature type="transmembrane region" description="Helical" evidence="6">
    <location>
        <begin position="199"/>
        <end position="218"/>
    </location>
</feature>
<proteinExistence type="predicted"/>
<dbReference type="InterPro" id="IPR050833">
    <property type="entry name" value="Poly_Biosynth_Transport"/>
</dbReference>
<keyword evidence="2" id="KW-1003">Cell membrane</keyword>
<feature type="transmembrane region" description="Helical" evidence="6">
    <location>
        <begin position="361"/>
        <end position="385"/>
    </location>
</feature>
<keyword evidence="3 6" id="KW-0812">Transmembrane</keyword>
<evidence type="ECO:0000256" key="1">
    <source>
        <dbReference type="ARBA" id="ARBA00004651"/>
    </source>
</evidence>
<dbReference type="PANTHER" id="PTHR30250">
    <property type="entry name" value="PST FAMILY PREDICTED COLANIC ACID TRANSPORTER"/>
    <property type="match status" value="1"/>
</dbReference>
<feature type="transmembrane region" description="Helical" evidence="6">
    <location>
        <begin position="95"/>
        <end position="119"/>
    </location>
</feature>